<dbReference type="PANTHER" id="PTHR46579:SF1">
    <property type="entry name" value="F5_8 TYPE C DOMAIN-CONTAINING PROTEIN"/>
    <property type="match status" value="1"/>
</dbReference>
<evidence type="ECO:0000313" key="3">
    <source>
        <dbReference type="Proteomes" id="UP001075354"/>
    </source>
</evidence>
<feature type="region of interest" description="Disordered" evidence="1">
    <location>
        <begin position="1"/>
        <end position="64"/>
    </location>
</feature>
<proteinExistence type="predicted"/>
<reference evidence="2" key="1">
    <citation type="submission" date="2022-12" db="EMBL/GenBank/DDBJ databases">
        <title>Chromosome-level genome assembly of the bean flower thrips Megalurothrips usitatus.</title>
        <authorList>
            <person name="Ma L."/>
            <person name="Liu Q."/>
            <person name="Li H."/>
            <person name="Cai W."/>
        </authorList>
    </citation>
    <scope>NUCLEOTIDE SEQUENCE</scope>
    <source>
        <strain evidence="2">Cailab_2022a</strain>
    </source>
</reference>
<evidence type="ECO:0000313" key="2">
    <source>
        <dbReference type="EMBL" id="KAJ1519617.1"/>
    </source>
</evidence>
<sequence>MSDNEEGEQPRKQKRGPYKLWLHDPNRLVPESTLRSRRRNPQNLNAVDQGDNHIRPHNEPVAGNDHETEVEDALGTVNEPMQPDMQGELAVDAAAVGERPAPPPNIVDGADNDPGYDADSQRTDYIKKYNLNSLLHHSSSVTRLETLLMILFLAVRHCHTQSFIEAQIAFVNMLFGEEVLDISYHIFQSVFPASKSIVKHYFCPDCENYLGSDKYLVGVKEKLCDDCKKIVKVNNIDCGNFFVTLSIEEQLRALLEQPDTILVDHASRSSEGLSDIFDGNVFKRCKELGIPIEDVLTLTINTDGVRVFKSTQNSMYPILSHLNELIPEQRFKVDNVILCGLWFGRSAPTMSLFLKPFITEVLNLSTNGLSYRQANGTMRRSYVFPLACSLDSVAKPKVTCQKQFNGYDGCPYCLHPNDAVSPGDNQRHYDTSKTFPLRTEESVISDMYSAHSLKKSGSLKKDEAVNGFMGLSILLMFSDLLLSYPKNTFHIVWSVVIDYMHSCLEGIMADLLSLYLNLLDADQIGVLNQRILSIKPPQAMTRRPRPISDKVKWKAKEYRAFLLYYSLPCLEGLLPSSHFALLKLFVNSMHILLSDNITPRALSEAKNTLETFVSGFQRLYGLSNVTYNLHLLTHLCDQVYQLGPLWCYSNFVFESCNGRLVKLVKGTRSLVSEISKKFSRLQIVPRIIHQNPINDKVLEFGNTVLGYKYGKEGRKINGAFLPRGHSVVEITAHERYLFEASSIPIQNNSVQFYHRVISQGLVFCSHSYSKNHIFNDSCIMLADGTYALLDKILLSLENELMCLIIPIRTVGFIIPSIKTCAQDCYDLPSIVPFSFVSKKCVLIALQTRTFICDLPNSFERD</sequence>
<accession>A0AAV7X4Q1</accession>
<evidence type="ECO:0000256" key="1">
    <source>
        <dbReference type="SAM" id="MobiDB-lite"/>
    </source>
</evidence>
<comment type="caution">
    <text evidence="2">The sequence shown here is derived from an EMBL/GenBank/DDBJ whole genome shotgun (WGS) entry which is preliminary data.</text>
</comment>
<name>A0AAV7X4Q1_9NEOP</name>
<protein>
    <submittedName>
        <fullName evidence="2">Uncharacterized protein</fullName>
    </submittedName>
</protein>
<organism evidence="2 3">
    <name type="scientific">Megalurothrips usitatus</name>
    <name type="common">bean blossom thrips</name>
    <dbReference type="NCBI Taxonomy" id="439358"/>
    <lineage>
        <taxon>Eukaryota</taxon>
        <taxon>Metazoa</taxon>
        <taxon>Ecdysozoa</taxon>
        <taxon>Arthropoda</taxon>
        <taxon>Hexapoda</taxon>
        <taxon>Insecta</taxon>
        <taxon>Pterygota</taxon>
        <taxon>Neoptera</taxon>
        <taxon>Paraneoptera</taxon>
        <taxon>Thysanoptera</taxon>
        <taxon>Terebrantia</taxon>
        <taxon>Thripoidea</taxon>
        <taxon>Thripidae</taxon>
        <taxon>Megalurothrips</taxon>
    </lineage>
</organism>
<dbReference type="AlphaFoldDB" id="A0AAV7X4Q1"/>
<dbReference type="EMBL" id="JAPTSV010000016">
    <property type="protein sequence ID" value="KAJ1519617.1"/>
    <property type="molecule type" value="Genomic_DNA"/>
</dbReference>
<dbReference type="Proteomes" id="UP001075354">
    <property type="component" value="Chromosome 16"/>
</dbReference>
<gene>
    <name evidence="2" type="ORF">ONE63_004891</name>
</gene>
<keyword evidence="3" id="KW-1185">Reference proteome</keyword>
<dbReference type="PANTHER" id="PTHR46579">
    <property type="entry name" value="F5/8 TYPE C DOMAIN-CONTAINING PROTEIN-RELATED"/>
    <property type="match status" value="1"/>
</dbReference>